<keyword evidence="2" id="KW-1185">Reference proteome</keyword>
<dbReference type="VEuPathDB" id="VectorBase:HLOH_054485"/>
<dbReference type="AlphaFoldDB" id="A0A9J6GHE5"/>
<dbReference type="Proteomes" id="UP000821853">
    <property type="component" value="Chromosome 5"/>
</dbReference>
<reference evidence="1 2" key="1">
    <citation type="journal article" date="2020" name="Cell">
        <title>Large-Scale Comparative Analyses of Tick Genomes Elucidate Their Genetic Diversity and Vector Capacities.</title>
        <authorList>
            <consortium name="Tick Genome and Microbiome Consortium (TIGMIC)"/>
            <person name="Jia N."/>
            <person name="Wang J."/>
            <person name="Shi W."/>
            <person name="Du L."/>
            <person name="Sun Y."/>
            <person name="Zhan W."/>
            <person name="Jiang J.F."/>
            <person name="Wang Q."/>
            <person name="Zhang B."/>
            <person name="Ji P."/>
            <person name="Bell-Sakyi L."/>
            <person name="Cui X.M."/>
            <person name="Yuan T.T."/>
            <person name="Jiang B.G."/>
            <person name="Yang W.F."/>
            <person name="Lam T.T."/>
            <person name="Chang Q.C."/>
            <person name="Ding S.J."/>
            <person name="Wang X.J."/>
            <person name="Zhu J.G."/>
            <person name="Ruan X.D."/>
            <person name="Zhao L."/>
            <person name="Wei J.T."/>
            <person name="Ye R.Z."/>
            <person name="Que T.C."/>
            <person name="Du C.H."/>
            <person name="Zhou Y.H."/>
            <person name="Cheng J.X."/>
            <person name="Dai P.F."/>
            <person name="Guo W.B."/>
            <person name="Han X.H."/>
            <person name="Huang E.J."/>
            <person name="Li L.F."/>
            <person name="Wei W."/>
            <person name="Gao Y.C."/>
            <person name="Liu J.Z."/>
            <person name="Shao H.Z."/>
            <person name="Wang X."/>
            <person name="Wang C.C."/>
            <person name="Yang T.C."/>
            <person name="Huo Q.B."/>
            <person name="Li W."/>
            <person name="Chen H.Y."/>
            <person name="Chen S.E."/>
            <person name="Zhou L.G."/>
            <person name="Ni X.B."/>
            <person name="Tian J.H."/>
            <person name="Sheng Y."/>
            <person name="Liu T."/>
            <person name="Pan Y.S."/>
            <person name="Xia L.Y."/>
            <person name="Li J."/>
            <person name="Zhao F."/>
            <person name="Cao W.C."/>
        </authorList>
    </citation>
    <scope>NUCLEOTIDE SEQUENCE [LARGE SCALE GENOMIC DNA]</scope>
    <source>
        <strain evidence="1">HaeL-2018</strain>
    </source>
</reference>
<proteinExistence type="predicted"/>
<name>A0A9J6GHE5_HAELO</name>
<gene>
    <name evidence="1" type="ORF">HPB48_001059</name>
</gene>
<evidence type="ECO:0000313" key="2">
    <source>
        <dbReference type="Proteomes" id="UP000821853"/>
    </source>
</evidence>
<evidence type="ECO:0000313" key="1">
    <source>
        <dbReference type="EMBL" id="KAH9374770.1"/>
    </source>
</evidence>
<dbReference type="EMBL" id="JABSTR010000007">
    <property type="protein sequence ID" value="KAH9374770.1"/>
    <property type="molecule type" value="Genomic_DNA"/>
</dbReference>
<comment type="caution">
    <text evidence="1">The sequence shown here is derived from an EMBL/GenBank/DDBJ whole genome shotgun (WGS) entry which is preliminary data.</text>
</comment>
<organism evidence="1 2">
    <name type="scientific">Haemaphysalis longicornis</name>
    <name type="common">Bush tick</name>
    <dbReference type="NCBI Taxonomy" id="44386"/>
    <lineage>
        <taxon>Eukaryota</taxon>
        <taxon>Metazoa</taxon>
        <taxon>Ecdysozoa</taxon>
        <taxon>Arthropoda</taxon>
        <taxon>Chelicerata</taxon>
        <taxon>Arachnida</taxon>
        <taxon>Acari</taxon>
        <taxon>Parasitiformes</taxon>
        <taxon>Ixodida</taxon>
        <taxon>Ixodoidea</taxon>
        <taxon>Ixodidae</taxon>
        <taxon>Haemaphysalinae</taxon>
        <taxon>Haemaphysalis</taxon>
    </lineage>
</organism>
<accession>A0A9J6GHE5</accession>
<protein>
    <recommendedName>
        <fullName evidence="3">Tick transposon</fullName>
    </recommendedName>
</protein>
<sequence>MKEKGMARPVKALLISRVAYITPYLFLSKSDTDPNDGLLHKAFKQVRNLPMNTSTARLLQLGLHNTVSEHIEAYLSSQRLRLNQTPSGLALLKRLHAPCQSTASQPLSLITGEVLSGFTPWPKQCTLTSIPAAEKAEVKRLRPSMESL</sequence>
<evidence type="ECO:0008006" key="3">
    <source>
        <dbReference type="Google" id="ProtNLM"/>
    </source>
</evidence>
<dbReference type="OrthoDB" id="6513536at2759"/>